<reference evidence="2" key="1">
    <citation type="submission" date="2018-11" db="EMBL/GenBank/DDBJ databases">
        <title>Chitinophaga lutea sp.nov., isolate from arsenic contaminated soil.</title>
        <authorList>
            <person name="Zong Y."/>
        </authorList>
    </citation>
    <scope>NUCLEOTIDE SEQUENCE [LARGE SCALE GENOMIC DNA]</scope>
    <source>
        <strain evidence="2">YLT18</strain>
    </source>
</reference>
<dbReference type="RefSeq" id="WP_123864508.1">
    <property type="nucleotide sequence ID" value="NZ_QXZY01000001.1"/>
</dbReference>
<dbReference type="EMBL" id="RMBX01000001">
    <property type="protein sequence ID" value="RPD43082.1"/>
    <property type="molecule type" value="Genomic_DNA"/>
</dbReference>
<organism evidence="1 2">
    <name type="scientific">Chitinophaga barathri</name>
    <dbReference type="NCBI Taxonomy" id="1647451"/>
    <lineage>
        <taxon>Bacteria</taxon>
        <taxon>Pseudomonadati</taxon>
        <taxon>Bacteroidota</taxon>
        <taxon>Chitinophagia</taxon>
        <taxon>Chitinophagales</taxon>
        <taxon>Chitinophagaceae</taxon>
        <taxon>Chitinophaga</taxon>
    </lineage>
</organism>
<keyword evidence="2" id="KW-1185">Reference proteome</keyword>
<gene>
    <name evidence="1" type="ORF">EG028_01965</name>
</gene>
<dbReference type="Proteomes" id="UP000279089">
    <property type="component" value="Unassembled WGS sequence"/>
</dbReference>
<evidence type="ECO:0000313" key="2">
    <source>
        <dbReference type="Proteomes" id="UP000279089"/>
    </source>
</evidence>
<comment type="caution">
    <text evidence="1">The sequence shown here is derived from an EMBL/GenBank/DDBJ whole genome shotgun (WGS) entry which is preliminary data.</text>
</comment>
<proteinExistence type="predicted"/>
<name>A0A3N4MGB4_9BACT</name>
<sequence length="348" mass="39565">MKHAIRNFSELVMQIDRAEMPPHMAIQAQIAVRKGEAFFTLPHVIVTPAGAFFQELHFSSDNGVCNYLGHHLYQFPEYDLTRSTPVDTLQLHHDMIKAFIPGFQSGDPEVDATAQQQAIAMLGLLKEHDRHQFYRMATGFLQSRNIAGINTAELHEYAGRNSISCFFSSHNGVTMRKAIDLLTPPRSRAVFICKKAGQGHWYQVDYSRRSISGAFALIDYPQHRLTLRKELDALKPFIPKYASIDMVEIFLERGERIGWRLEKEDVSSFSMTVDAINARILILDKNEKSVSIADLIGALRNSSNREGVDITRQSYALAAARYQPSFNFIIPKQQDISQPALQLRRRSR</sequence>
<accession>A0A3N4MGB4</accession>
<dbReference type="AlphaFoldDB" id="A0A3N4MGB4"/>
<evidence type="ECO:0000313" key="1">
    <source>
        <dbReference type="EMBL" id="RPD43082.1"/>
    </source>
</evidence>
<protein>
    <submittedName>
        <fullName evidence="1">Uncharacterized protein</fullName>
    </submittedName>
</protein>